<dbReference type="Proteomes" id="UP000499080">
    <property type="component" value="Unassembled WGS sequence"/>
</dbReference>
<evidence type="ECO:0000313" key="3">
    <source>
        <dbReference type="EMBL" id="GBM67569.1"/>
    </source>
</evidence>
<keyword evidence="4" id="KW-1185">Reference proteome</keyword>
<name>A0A4Y2HR99_ARAVE</name>
<evidence type="ECO:0000256" key="1">
    <source>
        <dbReference type="SAM" id="MobiDB-lite"/>
    </source>
</evidence>
<feature type="domain" description="Integrase zinc-binding" evidence="2">
    <location>
        <begin position="16"/>
        <end position="62"/>
    </location>
</feature>
<dbReference type="AlphaFoldDB" id="A0A4Y2HR99"/>
<sequence length="112" mass="12958">MAINFTEEHNSGSSVETHDRAKEGHLEVMENLNRARKRFYWDRLHADVEKWCSECQAFRARKGRKIEQTKSVTGTNPEEMLSNGTPRLPCDILFWRPSDAPSSPNKNIEARL</sequence>
<reference evidence="3 4" key="1">
    <citation type="journal article" date="2019" name="Sci. Rep.">
        <title>Orb-weaving spider Araneus ventricosus genome elucidates the spidroin gene catalogue.</title>
        <authorList>
            <person name="Kono N."/>
            <person name="Nakamura H."/>
            <person name="Ohtoshi R."/>
            <person name="Moran D.A.P."/>
            <person name="Shinohara A."/>
            <person name="Yoshida Y."/>
            <person name="Fujiwara M."/>
            <person name="Mori M."/>
            <person name="Tomita M."/>
            <person name="Arakawa K."/>
        </authorList>
    </citation>
    <scope>NUCLEOTIDE SEQUENCE [LARGE SCALE GENOMIC DNA]</scope>
</reference>
<organism evidence="3 4">
    <name type="scientific">Araneus ventricosus</name>
    <name type="common">Orbweaver spider</name>
    <name type="synonym">Epeira ventricosa</name>
    <dbReference type="NCBI Taxonomy" id="182803"/>
    <lineage>
        <taxon>Eukaryota</taxon>
        <taxon>Metazoa</taxon>
        <taxon>Ecdysozoa</taxon>
        <taxon>Arthropoda</taxon>
        <taxon>Chelicerata</taxon>
        <taxon>Arachnida</taxon>
        <taxon>Araneae</taxon>
        <taxon>Araneomorphae</taxon>
        <taxon>Entelegynae</taxon>
        <taxon>Araneoidea</taxon>
        <taxon>Araneidae</taxon>
        <taxon>Araneus</taxon>
    </lineage>
</organism>
<accession>A0A4Y2HR99</accession>
<dbReference type="EMBL" id="BGPR01002090">
    <property type="protein sequence ID" value="GBM67569.1"/>
    <property type="molecule type" value="Genomic_DNA"/>
</dbReference>
<gene>
    <name evidence="3" type="ORF">AVEN_73700_1</name>
</gene>
<comment type="caution">
    <text evidence="3">The sequence shown here is derived from an EMBL/GenBank/DDBJ whole genome shotgun (WGS) entry which is preliminary data.</text>
</comment>
<proteinExistence type="predicted"/>
<dbReference type="InterPro" id="IPR041588">
    <property type="entry name" value="Integrase_H2C2"/>
</dbReference>
<dbReference type="Pfam" id="PF17921">
    <property type="entry name" value="Integrase_H2C2"/>
    <property type="match status" value="1"/>
</dbReference>
<feature type="region of interest" description="Disordered" evidence="1">
    <location>
        <begin position="1"/>
        <end position="22"/>
    </location>
</feature>
<dbReference type="Gene3D" id="1.10.340.70">
    <property type="match status" value="1"/>
</dbReference>
<protein>
    <recommendedName>
        <fullName evidence="2">Integrase zinc-binding domain-containing protein</fullName>
    </recommendedName>
</protein>
<dbReference type="OrthoDB" id="6780443at2759"/>
<feature type="region of interest" description="Disordered" evidence="1">
    <location>
        <begin position="63"/>
        <end position="84"/>
    </location>
</feature>
<evidence type="ECO:0000259" key="2">
    <source>
        <dbReference type="Pfam" id="PF17921"/>
    </source>
</evidence>
<evidence type="ECO:0000313" key="4">
    <source>
        <dbReference type="Proteomes" id="UP000499080"/>
    </source>
</evidence>